<evidence type="ECO:0000313" key="1">
    <source>
        <dbReference type="EMBL" id="MBX0305693.1"/>
    </source>
</evidence>
<name>A0A8J7YQW6_9EURY</name>
<organism evidence="1 2">
    <name type="scientific">Haloarcula salinisoli</name>
    <dbReference type="NCBI Taxonomy" id="2487746"/>
    <lineage>
        <taxon>Archaea</taxon>
        <taxon>Methanobacteriati</taxon>
        <taxon>Methanobacteriota</taxon>
        <taxon>Stenosarchaea group</taxon>
        <taxon>Halobacteria</taxon>
        <taxon>Halobacteriales</taxon>
        <taxon>Haloarculaceae</taxon>
        <taxon>Haloarcula</taxon>
    </lineage>
</organism>
<gene>
    <name evidence="1" type="ORF">EGD98_18785</name>
</gene>
<dbReference type="AlphaFoldDB" id="A0A8J7YQW6"/>
<dbReference type="Pfam" id="PF26477">
    <property type="entry name" value="DUF8150"/>
    <property type="match status" value="1"/>
</dbReference>
<dbReference type="Proteomes" id="UP000783863">
    <property type="component" value="Unassembled WGS sequence"/>
</dbReference>
<proteinExistence type="predicted"/>
<protein>
    <submittedName>
        <fullName evidence="1">Uncharacterized protein</fullName>
    </submittedName>
</protein>
<dbReference type="EMBL" id="RKLQ01000005">
    <property type="protein sequence ID" value="MBX0305693.1"/>
    <property type="molecule type" value="Genomic_DNA"/>
</dbReference>
<accession>A0A8J7YQW6</accession>
<sequence>MTDSNTRDELAAKRERNQQQRIEGIKRWVEYIKSEPPETWGTQQNAVVNGQLEAAQSAGTTGAHQQHVEDLAADIIAARDDSNNYS</sequence>
<comment type="caution">
    <text evidence="1">The sequence shown here is derived from an EMBL/GenBank/DDBJ whole genome shotgun (WGS) entry which is preliminary data.</text>
</comment>
<dbReference type="RefSeq" id="WP_220589887.1">
    <property type="nucleotide sequence ID" value="NZ_RKLQ01000005.1"/>
</dbReference>
<dbReference type="InterPro" id="IPR058463">
    <property type="entry name" value="DUF8150"/>
</dbReference>
<keyword evidence="2" id="KW-1185">Reference proteome</keyword>
<reference evidence="1" key="1">
    <citation type="submission" date="2021-06" db="EMBL/GenBank/DDBJ databases">
        <title>Halomicroarcula sp. F24A a new haloarchaeum isolated from saline soil.</title>
        <authorList>
            <person name="Duran-Viseras A."/>
            <person name="Sanchez-Porro C."/>
            <person name="Ventosa A."/>
        </authorList>
    </citation>
    <scope>NUCLEOTIDE SEQUENCE</scope>
    <source>
        <strain evidence="1">F24A</strain>
    </source>
</reference>
<evidence type="ECO:0000313" key="2">
    <source>
        <dbReference type="Proteomes" id="UP000783863"/>
    </source>
</evidence>